<dbReference type="PROSITE" id="PS50850">
    <property type="entry name" value="MFS"/>
    <property type="match status" value="1"/>
</dbReference>
<evidence type="ECO:0000259" key="7">
    <source>
        <dbReference type="PROSITE" id="PS50850"/>
    </source>
</evidence>
<feature type="transmembrane region" description="Helical" evidence="6">
    <location>
        <begin position="481"/>
        <end position="500"/>
    </location>
</feature>
<accession>A0AAE1B574</accession>
<gene>
    <name evidence="8" type="ORF">RRG08_040638</name>
</gene>
<keyword evidence="3 6" id="KW-1133">Transmembrane helix</keyword>
<evidence type="ECO:0000256" key="1">
    <source>
        <dbReference type="ARBA" id="ARBA00004141"/>
    </source>
</evidence>
<dbReference type="AlphaFoldDB" id="A0AAE1B574"/>
<feature type="transmembrane region" description="Helical" evidence="6">
    <location>
        <begin position="220"/>
        <end position="240"/>
    </location>
</feature>
<proteinExistence type="predicted"/>
<feature type="transmembrane region" description="Helical" evidence="6">
    <location>
        <begin position="246"/>
        <end position="270"/>
    </location>
</feature>
<feature type="region of interest" description="Disordered" evidence="5">
    <location>
        <begin position="621"/>
        <end position="643"/>
    </location>
</feature>
<dbReference type="InterPro" id="IPR020846">
    <property type="entry name" value="MFS_dom"/>
</dbReference>
<protein>
    <recommendedName>
        <fullName evidence="7">Major facilitator superfamily (MFS) profile domain-containing protein</fullName>
    </recommendedName>
</protein>
<keyword evidence="9" id="KW-1185">Reference proteome</keyword>
<comment type="caution">
    <text evidence="8">The sequence shown here is derived from an EMBL/GenBank/DDBJ whole genome shotgun (WGS) entry which is preliminary data.</text>
</comment>
<evidence type="ECO:0000256" key="5">
    <source>
        <dbReference type="SAM" id="MobiDB-lite"/>
    </source>
</evidence>
<keyword evidence="4 6" id="KW-0472">Membrane</keyword>
<feature type="transmembrane region" description="Helical" evidence="6">
    <location>
        <begin position="79"/>
        <end position="102"/>
    </location>
</feature>
<keyword evidence="2 6" id="KW-0812">Transmembrane</keyword>
<sequence>MVTKLYKLSTVPQLQSTKDGKQKPGISPQANVTKVSSPSQICKEKSQSPTENNGEGTAYLDEVFTLLGWMGSHQKIQCFLLMLPIVDCAFHFMSFIFIGKFIDHKCASVSQWDLAASSGIYLNISHIFPNSTAEDLGSRLLVTTEACSLRVINQSHEVYSGACPNGYEYAGPPDRSFESEWNLVCEKEALPDLSQTVMLTGMMFGAFLFTVLADKFGKKPTYVICHILLFGVALVTALAPDFPTFVALRFLLGALQQGIALTSWILMLELLPTSKREWPSRVGSFVWSFGLLLLGLICYLCRGMSWRHTELVLASISCYSLLQWWLVDESLRWFTVQGKSKEAEEFIVKVAKRNGVEAGEILGKYRCADRDLPRSKNTNVTGKTESDVQSTKFHSMFMSSNERSGTENSFSTFVVKNKQILKLTVNVCFIWFTDTLAYLTLIFTSQSLNDDFYLGYTLNILVELPAATVFCIFISRIGRRYCAMAAHQICGVALLVAVLLTNIPAAAKIPGVGILILVSTLLAKFGVSFAFAVLWLYTPELFPTTIRTTGFGLASVVSRLAGMVAPYSRTVSRHYPWAPGTVLSVLCLTVSLLVKFLPETHGHDLPQTVAEMDVWLRDKHGERTEKTQANRSAENSTDEEQKF</sequence>
<feature type="transmembrane region" description="Helical" evidence="6">
    <location>
        <begin position="282"/>
        <end position="305"/>
    </location>
</feature>
<reference evidence="8" key="1">
    <citation type="journal article" date="2023" name="G3 (Bethesda)">
        <title>A reference genome for the long-term kleptoplast-retaining sea slug Elysia crispata morphotype clarki.</title>
        <authorList>
            <person name="Eastman K.E."/>
            <person name="Pendleton A.L."/>
            <person name="Shaikh M.A."/>
            <person name="Suttiyut T."/>
            <person name="Ogas R."/>
            <person name="Tomko P."/>
            <person name="Gavelis G."/>
            <person name="Widhalm J.R."/>
            <person name="Wisecaver J.H."/>
        </authorList>
    </citation>
    <scope>NUCLEOTIDE SEQUENCE</scope>
    <source>
        <strain evidence="8">ECLA1</strain>
    </source>
</reference>
<dbReference type="GO" id="GO:0016020">
    <property type="term" value="C:membrane"/>
    <property type="evidence" value="ECO:0007669"/>
    <property type="project" value="UniProtKB-SubCell"/>
</dbReference>
<feature type="transmembrane region" description="Helical" evidence="6">
    <location>
        <begin position="453"/>
        <end position="474"/>
    </location>
</feature>
<evidence type="ECO:0000256" key="3">
    <source>
        <dbReference type="ARBA" id="ARBA00022989"/>
    </source>
</evidence>
<evidence type="ECO:0000256" key="6">
    <source>
        <dbReference type="SAM" id="Phobius"/>
    </source>
</evidence>
<evidence type="ECO:0000313" key="9">
    <source>
        <dbReference type="Proteomes" id="UP001283361"/>
    </source>
</evidence>
<dbReference type="GO" id="GO:0022857">
    <property type="term" value="F:transmembrane transporter activity"/>
    <property type="evidence" value="ECO:0007669"/>
    <property type="project" value="InterPro"/>
</dbReference>
<dbReference type="InterPro" id="IPR036259">
    <property type="entry name" value="MFS_trans_sf"/>
</dbReference>
<evidence type="ECO:0000256" key="2">
    <source>
        <dbReference type="ARBA" id="ARBA00022692"/>
    </source>
</evidence>
<feature type="compositionally biased region" description="Polar residues" evidence="5">
    <location>
        <begin position="28"/>
        <end position="40"/>
    </location>
</feature>
<comment type="subcellular location">
    <subcellularLocation>
        <location evidence="1">Membrane</location>
        <topology evidence="1">Multi-pass membrane protein</topology>
    </subcellularLocation>
</comment>
<dbReference type="Gene3D" id="1.20.1250.20">
    <property type="entry name" value="MFS general substrate transporter like domains"/>
    <property type="match status" value="1"/>
</dbReference>
<feature type="region of interest" description="Disordered" evidence="5">
    <location>
        <begin position="15"/>
        <end position="54"/>
    </location>
</feature>
<dbReference type="Pfam" id="PF00083">
    <property type="entry name" value="Sugar_tr"/>
    <property type="match status" value="1"/>
</dbReference>
<evidence type="ECO:0000313" key="8">
    <source>
        <dbReference type="EMBL" id="KAK3798807.1"/>
    </source>
</evidence>
<dbReference type="Proteomes" id="UP001283361">
    <property type="component" value="Unassembled WGS sequence"/>
</dbReference>
<name>A0AAE1B574_9GAST</name>
<dbReference type="SUPFAM" id="SSF103473">
    <property type="entry name" value="MFS general substrate transporter"/>
    <property type="match status" value="1"/>
</dbReference>
<dbReference type="PANTHER" id="PTHR24064">
    <property type="entry name" value="SOLUTE CARRIER FAMILY 22 MEMBER"/>
    <property type="match status" value="1"/>
</dbReference>
<organism evidence="8 9">
    <name type="scientific">Elysia crispata</name>
    <name type="common">lettuce slug</name>
    <dbReference type="NCBI Taxonomy" id="231223"/>
    <lineage>
        <taxon>Eukaryota</taxon>
        <taxon>Metazoa</taxon>
        <taxon>Spiralia</taxon>
        <taxon>Lophotrochozoa</taxon>
        <taxon>Mollusca</taxon>
        <taxon>Gastropoda</taxon>
        <taxon>Heterobranchia</taxon>
        <taxon>Euthyneura</taxon>
        <taxon>Panpulmonata</taxon>
        <taxon>Sacoglossa</taxon>
        <taxon>Placobranchoidea</taxon>
        <taxon>Plakobranchidae</taxon>
        <taxon>Elysia</taxon>
    </lineage>
</organism>
<evidence type="ECO:0000256" key="4">
    <source>
        <dbReference type="ARBA" id="ARBA00023136"/>
    </source>
</evidence>
<dbReference type="EMBL" id="JAWDGP010000623">
    <property type="protein sequence ID" value="KAK3798807.1"/>
    <property type="molecule type" value="Genomic_DNA"/>
</dbReference>
<dbReference type="InterPro" id="IPR005828">
    <property type="entry name" value="MFS_sugar_transport-like"/>
</dbReference>
<feature type="transmembrane region" description="Helical" evidence="6">
    <location>
        <begin position="193"/>
        <end position="213"/>
    </location>
</feature>
<feature type="domain" description="Major facilitator superfamily (MFS) profile" evidence="7">
    <location>
        <begin position="139"/>
        <end position="602"/>
    </location>
</feature>
<feature type="transmembrane region" description="Helical" evidence="6">
    <location>
        <begin position="512"/>
        <end position="537"/>
    </location>
</feature>
<feature type="transmembrane region" description="Helical" evidence="6">
    <location>
        <begin position="420"/>
        <end position="441"/>
    </location>
</feature>